<feature type="compositionally biased region" description="Polar residues" evidence="2">
    <location>
        <begin position="147"/>
        <end position="157"/>
    </location>
</feature>
<dbReference type="Proteomes" id="UP000314986">
    <property type="component" value="Unassembled WGS sequence"/>
</dbReference>
<dbReference type="PANTHER" id="PTHR14882:SF3">
    <property type="entry name" value="COILED-COIL DOMAIN CONTAINING 92B"/>
    <property type="match status" value="1"/>
</dbReference>
<organism evidence="4 5">
    <name type="scientific">Callorhinchus milii</name>
    <name type="common">Ghost shark</name>
    <dbReference type="NCBI Taxonomy" id="7868"/>
    <lineage>
        <taxon>Eukaryota</taxon>
        <taxon>Metazoa</taxon>
        <taxon>Chordata</taxon>
        <taxon>Craniata</taxon>
        <taxon>Vertebrata</taxon>
        <taxon>Chondrichthyes</taxon>
        <taxon>Holocephali</taxon>
        <taxon>Chimaeriformes</taxon>
        <taxon>Callorhinchidae</taxon>
        <taxon>Callorhinchus</taxon>
    </lineage>
</organism>
<evidence type="ECO:0000256" key="2">
    <source>
        <dbReference type="SAM" id="MobiDB-lite"/>
    </source>
</evidence>
<dbReference type="Ensembl" id="ENSCMIT00000026281.1">
    <property type="protein sequence ID" value="ENSCMIP00000025854.1"/>
    <property type="gene ID" value="ENSCMIG00000011349.1"/>
</dbReference>
<evidence type="ECO:0000313" key="4">
    <source>
        <dbReference type="Ensembl" id="ENSCMIP00000025854.1"/>
    </source>
</evidence>
<feature type="region of interest" description="Disordered" evidence="2">
    <location>
        <begin position="147"/>
        <end position="171"/>
    </location>
</feature>
<reference evidence="5" key="3">
    <citation type="journal article" date="2014" name="Nature">
        <title>Elephant shark genome provides unique insights into gnathostome evolution.</title>
        <authorList>
            <consortium name="International Elephant Shark Genome Sequencing Consortium"/>
            <person name="Venkatesh B."/>
            <person name="Lee A.P."/>
            <person name="Ravi V."/>
            <person name="Maurya A.K."/>
            <person name="Lian M.M."/>
            <person name="Swann J.B."/>
            <person name="Ohta Y."/>
            <person name="Flajnik M.F."/>
            <person name="Sutoh Y."/>
            <person name="Kasahara M."/>
            <person name="Hoon S."/>
            <person name="Gangu V."/>
            <person name="Roy S.W."/>
            <person name="Irimia M."/>
            <person name="Korzh V."/>
            <person name="Kondrychyn I."/>
            <person name="Lim Z.W."/>
            <person name="Tay B.H."/>
            <person name="Tohari S."/>
            <person name="Kong K.W."/>
            <person name="Ho S."/>
            <person name="Lorente-Galdos B."/>
            <person name="Quilez J."/>
            <person name="Marques-Bonet T."/>
            <person name="Raney B.J."/>
            <person name="Ingham P.W."/>
            <person name="Tay A."/>
            <person name="Hillier L.W."/>
            <person name="Minx P."/>
            <person name="Boehm T."/>
            <person name="Wilson R.K."/>
            <person name="Brenner S."/>
            <person name="Warren W.C."/>
        </authorList>
    </citation>
    <scope>NUCLEOTIDE SEQUENCE [LARGE SCALE GENOMIC DNA]</scope>
</reference>
<reference evidence="4" key="5">
    <citation type="submission" date="2025-09" db="UniProtKB">
        <authorList>
            <consortium name="Ensembl"/>
        </authorList>
    </citation>
    <scope>IDENTIFICATION</scope>
</reference>
<gene>
    <name evidence="4" type="primary">ccdc92ba</name>
</gene>
<evidence type="ECO:0000256" key="1">
    <source>
        <dbReference type="ARBA" id="ARBA00023054"/>
    </source>
</evidence>
<feature type="region of interest" description="Disordered" evidence="2">
    <location>
        <begin position="187"/>
        <end position="207"/>
    </location>
</feature>
<dbReference type="AlphaFoldDB" id="A0A4W3I753"/>
<evidence type="ECO:0000259" key="3">
    <source>
        <dbReference type="Pfam" id="PF14916"/>
    </source>
</evidence>
<sequence>METSPLDRQLQSVQRNITFLKGEHVDLLHGLHMEILQLQKRCTELTYELALKPPKSDQSDPAEWEVNCEPLEAKISEKELENSALRRELYHKEALISALEDSMRKRERMFLEELKKRSHRVTVLSSELQKQSDTAASLSFQLRSAKQRLSSSRASSQPRDKPPVWDRPLPTSPVYVAVSQKRSCKSHSRKSELGCADRAAGRETGRQRRDVCWDELDPMPDPELFLQARWRYGQQQQQQQQQTSAREPRLGLSALGSSYQTPRTVPRNAPSSPLGFCVSKLPSSPSLIPHQAKAFLHLVLFALKPHFLLISESSAIV</sequence>
<dbReference type="InParanoid" id="A0A4W3I753"/>
<dbReference type="InterPro" id="IPR039496">
    <property type="entry name" value="CCDC92/74_N"/>
</dbReference>
<dbReference type="InterPro" id="IPR040370">
    <property type="entry name" value="CCDC74A/CCDC74B/CCDC92"/>
</dbReference>
<reference evidence="5" key="1">
    <citation type="journal article" date="2006" name="Science">
        <title>Ancient noncoding elements conserved in the human genome.</title>
        <authorList>
            <person name="Venkatesh B."/>
            <person name="Kirkness E.F."/>
            <person name="Loh Y.H."/>
            <person name="Halpern A.L."/>
            <person name="Lee A.P."/>
            <person name="Johnson J."/>
            <person name="Dandona N."/>
            <person name="Viswanathan L.D."/>
            <person name="Tay A."/>
            <person name="Venter J.C."/>
            <person name="Strausberg R.L."/>
            <person name="Brenner S."/>
        </authorList>
    </citation>
    <scope>NUCLEOTIDE SEQUENCE [LARGE SCALE GENOMIC DNA]</scope>
</reference>
<dbReference type="PANTHER" id="PTHR14882">
    <property type="entry name" value="COILED-COIL DOMAIN-CONTAINING 74A"/>
    <property type="match status" value="1"/>
</dbReference>
<dbReference type="GeneTree" id="ENSGT00430000031027"/>
<evidence type="ECO:0000313" key="5">
    <source>
        <dbReference type="Proteomes" id="UP000314986"/>
    </source>
</evidence>
<protein>
    <submittedName>
        <fullName evidence="4">Coiled-coil domain containing 92B</fullName>
    </submittedName>
</protein>
<keyword evidence="1" id="KW-0175">Coiled coil</keyword>
<reference evidence="4" key="4">
    <citation type="submission" date="2025-08" db="UniProtKB">
        <authorList>
            <consortium name="Ensembl"/>
        </authorList>
    </citation>
    <scope>IDENTIFICATION</scope>
</reference>
<reference evidence="5" key="2">
    <citation type="journal article" date="2007" name="PLoS Biol.">
        <title>Survey sequencing and comparative analysis of the elephant shark (Callorhinchus milii) genome.</title>
        <authorList>
            <person name="Venkatesh B."/>
            <person name="Kirkness E.F."/>
            <person name="Loh Y.H."/>
            <person name="Halpern A.L."/>
            <person name="Lee A.P."/>
            <person name="Johnson J."/>
            <person name="Dandona N."/>
            <person name="Viswanathan L.D."/>
            <person name="Tay A."/>
            <person name="Venter J.C."/>
            <person name="Strausberg R.L."/>
            <person name="Brenner S."/>
        </authorList>
    </citation>
    <scope>NUCLEOTIDE SEQUENCE [LARGE SCALE GENOMIC DNA]</scope>
</reference>
<proteinExistence type="predicted"/>
<dbReference type="STRING" id="7868.ENSCMIP00000025854"/>
<accession>A0A4W3I753</accession>
<keyword evidence="5" id="KW-1185">Reference proteome</keyword>
<name>A0A4W3I753_CALMI</name>
<dbReference type="Pfam" id="PF14916">
    <property type="entry name" value="CCDC92"/>
    <property type="match status" value="1"/>
</dbReference>
<feature type="domain" description="CCDC92/74 N-terminal" evidence="3">
    <location>
        <begin position="8"/>
        <end position="60"/>
    </location>
</feature>